<dbReference type="EC" id="7.1.1.-" evidence="5"/>
<feature type="transmembrane region" description="Helical" evidence="5">
    <location>
        <begin position="43"/>
        <end position="64"/>
    </location>
</feature>
<dbReference type="OrthoDB" id="9803734at2"/>
<dbReference type="Proteomes" id="UP000001351">
    <property type="component" value="Chromosome"/>
</dbReference>
<keyword evidence="9" id="KW-1185">Reference proteome</keyword>
<keyword evidence="5" id="KW-1003">Cell membrane</keyword>
<evidence type="ECO:0000256" key="4">
    <source>
        <dbReference type="ARBA" id="ARBA00023136"/>
    </source>
</evidence>
<evidence type="ECO:0000256" key="6">
    <source>
        <dbReference type="RuleBase" id="RU000471"/>
    </source>
</evidence>
<keyword evidence="4 5" id="KW-0472">Membrane</keyword>
<name>E3FCF9_STIAD</name>
<dbReference type="Pfam" id="PF00146">
    <property type="entry name" value="NADHdh"/>
    <property type="match status" value="1"/>
</dbReference>
<keyword evidence="2 5" id="KW-0812">Transmembrane</keyword>
<feature type="transmembrane region" description="Helical" evidence="5">
    <location>
        <begin position="419"/>
        <end position="436"/>
    </location>
</feature>
<comment type="function">
    <text evidence="5">NDH-1 shuttles electrons from NADH, via FMN and iron-sulfur (Fe-S) centers, to quinones in the respiratory chain. The immediate electron acceptor for the enzyme in this species is believed to be ubiquinone. Couples the redox reaction to proton translocation (for every two electrons transferred, four hydrogen ions are translocated across the cytoplasmic membrane), and thus conserves the redox energy in a proton gradient. This subunit may bind ubiquinone.</text>
</comment>
<dbReference type="GO" id="GO:0048038">
    <property type="term" value="F:quinone binding"/>
    <property type="evidence" value="ECO:0007669"/>
    <property type="project" value="UniProtKB-KW"/>
</dbReference>
<feature type="transmembrane region" description="Helical" evidence="5">
    <location>
        <begin position="204"/>
        <end position="222"/>
    </location>
</feature>
<dbReference type="STRING" id="378806.STAUR_3478"/>
<keyword evidence="5" id="KW-0997">Cell inner membrane</keyword>
<evidence type="ECO:0000256" key="3">
    <source>
        <dbReference type="ARBA" id="ARBA00022989"/>
    </source>
</evidence>
<dbReference type="eggNOG" id="COG1005">
    <property type="taxonomic scope" value="Bacteria"/>
</dbReference>
<evidence type="ECO:0000256" key="7">
    <source>
        <dbReference type="SAM" id="MobiDB-lite"/>
    </source>
</evidence>
<feature type="transmembrane region" description="Helical" evidence="5">
    <location>
        <begin position="162"/>
        <end position="183"/>
    </location>
</feature>
<evidence type="ECO:0000256" key="5">
    <source>
        <dbReference type="HAMAP-Rule" id="MF_01350"/>
    </source>
</evidence>
<feature type="transmembrane region" description="Helical" evidence="5">
    <location>
        <begin position="115"/>
        <end position="142"/>
    </location>
</feature>
<dbReference type="AlphaFoldDB" id="E3FCF9"/>
<feature type="region of interest" description="Disordered" evidence="7">
    <location>
        <begin position="474"/>
        <end position="498"/>
    </location>
</feature>
<dbReference type="InterPro" id="IPR001694">
    <property type="entry name" value="NADH_UbQ_OxRdtase_su1/FPO"/>
</dbReference>
<evidence type="ECO:0000313" key="9">
    <source>
        <dbReference type="Proteomes" id="UP000001351"/>
    </source>
</evidence>
<comment type="catalytic activity">
    <reaction evidence="5">
        <text>a quinone + NADH + 5 H(+)(in) = a quinol + NAD(+) + 4 H(+)(out)</text>
        <dbReference type="Rhea" id="RHEA:57888"/>
        <dbReference type="ChEBI" id="CHEBI:15378"/>
        <dbReference type="ChEBI" id="CHEBI:24646"/>
        <dbReference type="ChEBI" id="CHEBI:57540"/>
        <dbReference type="ChEBI" id="CHEBI:57945"/>
        <dbReference type="ChEBI" id="CHEBI:132124"/>
    </reaction>
</comment>
<feature type="transmembrane region" description="Helical" evidence="5">
    <location>
        <begin position="308"/>
        <end position="332"/>
    </location>
</feature>
<comment type="subcellular location">
    <subcellularLocation>
        <location evidence="5">Cell inner membrane</location>
        <topology evidence="5">Multi-pass membrane protein</topology>
    </subcellularLocation>
    <subcellularLocation>
        <location evidence="6">Cell membrane</location>
        <topology evidence="6">Multi-pass membrane protein</topology>
    </subcellularLocation>
    <subcellularLocation>
        <location evidence="1">Membrane</location>
        <topology evidence="1">Multi-pass membrane protein</topology>
    </subcellularLocation>
</comment>
<dbReference type="PANTHER" id="PTHR11432:SF3">
    <property type="entry name" value="NADH-UBIQUINONE OXIDOREDUCTASE CHAIN 1"/>
    <property type="match status" value="1"/>
</dbReference>
<evidence type="ECO:0000256" key="2">
    <source>
        <dbReference type="ARBA" id="ARBA00022692"/>
    </source>
</evidence>
<evidence type="ECO:0000256" key="1">
    <source>
        <dbReference type="ARBA" id="ARBA00004141"/>
    </source>
</evidence>
<dbReference type="GO" id="GO:0009060">
    <property type="term" value="P:aerobic respiration"/>
    <property type="evidence" value="ECO:0007669"/>
    <property type="project" value="TreeGrafter"/>
</dbReference>
<dbReference type="HOGENOM" id="CLU_015134_0_0_7"/>
<keyword evidence="3 5" id="KW-1133">Transmembrane helix</keyword>
<proteinExistence type="inferred from homology"/>
<protein>
    <recommendedName>
        <fullName evidence="5">NADH-quinone oxidoreductase subunit H</fullName>
        <ecNumber evidence="5">7.1.1.-</ecNumber>
    </recommendedName>
    <alternativeName>
        <fullName evidence="5">NADH dehydrogenase I subunit H</fullName>
    </alternativeName>
    <alternativeName>
        <fullName evidence="5">NDH-1 subunit H</fullName>
    </alternativeName>
</protein>
<organism evidence="8 9">
    <name type="scientific">Stigmatella aurantiaca (strain DW4/3-1)</name>
    <dbReference type="NCBI Taxonomy" id="378806"/>
    <lineage>
        <taxon>Bacteria</taxon>
        <taxon>Pseudomonadati</taxon>
        <taxon>Myxococcota</taxon>
        <taxon>Myxococcia</taxon>
        <taxon>Myxococcales</taxon>
        <taxon>Cystobacterineae</taxon>
        <taxon>Archangiaceae</taxon>
        <taxon>Stigmatella</taxon>
    </lineage>
</organism>
<keyword evidence="5" id="KW-0874">Quinone</keyword>
<dbReference type="PANTHER" id="PTHR11432">
    <property type="entry name" value="NADH DEHYDROGENASE SUBUNIT 1"/>
    <property type="match status" value="1"/>
</dbReference>
<dbReference type="KEGG" id="sur:STAUR_3478"/>
<dbReference type="GO" id="GO:0003954">
    <property type="term" value="F:NADH dehydrogenase activity"/>
    <property type="evidence" value="ECO:0007669"/>
    <property type="project" value="TreeGrafter"/>
</dbReference>
<accession>E3FCF9</accession>
<comment type="subunit">
    <text evidence="5">NDH-1 is composed of 14 different subunits. Subunits NuoA, H, J, K, L, M, N constitute the membrane sector of the complex.</text>
</comment>
<feature type="transmembrane region" description="Helical" evidence="5">
    <location>
        <begin position="262"/>
        <end position="280"/>
    </location>
</feature>
<dbReference type="GO" id="GO:0005886">
    <property type="term" value="C:plasma membrane"/>
    <property type="evidence" value="ECO:0007669"/>
    <property type="project" value="UniProtKB-SubCell"/>
</dbReference>
<dbReference type="GO" id="GO:0016655">
    <property type="term" value="F:oxidoreductase activity, acting on NAD(P)H, quinone or similar compound as acceptor"/>
    <property type="evidence" value="ECO:0007669"/>
    <property type="project" value="UniProtKB-UniRule"/>
</dbReference>
<sequence length="498" mass="53100">MKRIVTVLFGMGLIVFLCAALTATAYAVGALMEEHAFAGASRLTNIFFLMVVFVMIIATLLTVAERKWSALIQDRIGPNRARINLPGLRNAPLAGIPHLIADAVKMLTKEDFVPALANAFIFKLGPILAFGSVFALFAVVPAGPSITLWGQRVDMVVSTPDFGLLYLLAIASLAVYGTSLAGWASNNKFALLGGVRASSQMISYEVALGLSLVGLIMAFSTVQMTPIVGTLAAETGASTGQARYLWQLTGADGGFDIGLPSWGFILQPLGFLGFFAASFAETKRAPFDAPEGDSEIIGYFVEYSGMKFGLFMISEFVEVVVLAGVTTVLFFGGWHLPFGGEWVATQLKDAPLLYGTLLGTVFWMKVLGLIFIQMVIRWTFPRFRYDQIQTLGWKILLPMGLVNVFVTGALVLWDPSLRYLALFGLLQIAVVLGLTLSSKEEAQEPRGHGPGHALGLGHGPGLGGLPAGAQGHALPAQSHLPEPLDGKAPVGASVPSTH</sequence>
<keyword evidence="5" id="KW-0830">Ubiquinone</keyword>
<keyword evidence="5" id="KW-1278">Translocase</keyword>
<comment type="similarity">
    <text evidence="5 6">Belongs to the complex I subunit 1 family.</text>
</comment>
<reference evidence="8 9" key="1">
    <citation type="journal article" date="2011" name="Mol. Biol. Evol.">
        <title>Comparative genomic analysis of fruiting body formation in Myxococcales.</title>
        <authorList>
            <person name="Huntley S."/>
            <person name="Hamann N."/>
            <person name="Wegener-Feldbrugge S."/>
            <person name="Treuner-Lange A."/>
            <person name="Kube M."/>
            <person name="Reinhardt R."/>
            <person name="Klages S."/>
            <person name="Muller R."/>
            <person name="Ronning C.M."/>
            <person name="Nierman W.C."/>
            <person name="Sogaard-Andersen L."/>
        </authorList>
    </citation>
    <scope>NUCLEOTIDE SEQUENCE [LARGE SCALE GENOMIC DNA]</scope>
    <source>
        <strain evidence="8 9">DW4/3-1</strain>
    </source>
</reference>
<keyword evidence="5 6" id="KW-0520">NAD</keyword>
<dbReference type="EMBL" id="CP002271">
    <property type="protein sequence ID" value="ADO71268.1"/>
    <property type="molecule type" value="Genomic_DNA"/>
</dbReference>
<feature type="transmembrane region" description="Helical" evidence="5">
    <location>
        <begin position="393"/>
        <end position="413"/>
    </location>
</feature>
<gene>
    <name evidence="5 8" type="primary">nuoH</name>
    <name evidence="8" type="ordered locus">STAUR_3478</name>
</gene>
<evidence type="ECO:0000313" key="8">
    <source>
        <dbReference type="EMBL" id="ADO71268.1"/>
    </source>
</evidence>
<dbReference type="HAMAP" id="MF_01350">
    <property type="entry name" value="NDH1_NuoH"/>
    <property type="match status" value="1"/>
</dbReference>
<dbReference type="RefSeq" id="WP_013375770.1">
    <property type="nucleotide sequence ID" value="NC_014623.1"/>
</dbReference>
<feature type="transmembrane region" description="Helical" evidence="5">
    <location>
        <begin position="352"/>
        <end position="372"/>
    </location>
</feature>